<dbReference type="AlphaFoldDB" id="A0A974WJ57"/>
<dbReference type="SUPFAM" id="SSF53448">
    <property type="entry name" value="Nucleotide-diphospho-sugar transferases"/>
    <property type="match status" value="1"/>
</dbReference>
<dbReference type="PANTHER" id="PTHR43777">
    <property type="entry name" value="MOLYBDENUM COFACTOR CYTIDYLYLTRANSFERASE"/>
    <property type="match status" value="1"/>
</dbReference>
<dbReference type="EMBL" id="CP070608">
    <property type="protein sequence ID" value="QSE98899.1"/>
    <property type="molecule type" value="Genomic_DNA"/>
</dbReference>
<keyword evidence="3" id="KW-1185">Reference proteome</keyword>
<proteinExistence type="predicted"/>
<dbReference type="PANTHER" id="PTHR43777:SF1">
    <property type="entry name" value="MOLYBDENUM COFACTOR CYTIDYLYLTRANSFERASE"/>
    <property type="match status" value="1"/>
</dbReference>
<dbReference type="KEGG" id="fuv:JR347_07405"/>
<protein>
    <submittedName>
        <fullName evidence="2">Nucleotidyltransferase family protein</fullName>
    </submittedName>
</protein>
<evidence type="ECO:0000313" key="3">
    <source>
        <dbReference type="Proteomes" id="UP000662783"/>
    </source>
</evidence>
<dbReference type="InterPro" id="IPR025877">
    <property type="entry name" value="MobA-like_NTP_Trfase"/>
</dbReference>
<sequence length="205" mass="23286">MGIIIPMNEYGIVVLAAGASKRLGFPKQLLEVNNESFLRSTLSMASRVTQPVVCVLGYNYNRFEKETKGLDVEVVFNLNWNKGVATSIKEGFNYIHKHYPYLKGVLFLNCDQPYVDSELIRKIMNAHGEANSIVSSINNQIIYMPILIGKNHFKDIFKLKDDENLFTLTSAFGSHGVQFDNAAVNINTEQDWLNFFNQIRQNRAS</sequence>
<dbReference type="InterPro" id="IPR029044">
    <property type="entry name" value="Nucleotide-diphossugar_trans"/>
</dbReference>
<reference evidence="2" key="1">
    <citation type="submission" date="2021-02" db="EMBL/GenBank/DDBJ databases">
        <title>Fulvivirga sp. S481 isolated from sea water.</title>
        <authorList>
            <person name="Bae S.S."/>
            <person name="Baek K."/>
        </authorList>
    </citation>
    <scope>NUCLEOTIDE SEQUENCE</scope>
    <source>
        <strain evidence="2">S481</strain>
    </source>
</reference>
<dbReference type="CDD" id="cd04182">
    <property type="entry name" value="GT_2_like_f"/>
    <property type="match status" value="1"/>
</dbReference>
<feature type="domain" description="MobA-like NTP transferase" evidence="1">
    <location>
        <begin position="13"/>
        <end position="168"/>
    </location>
</feature>
<organism evidence="2 3">
    <name type="scientific">Fulvivirga lutea</name>
    <dbReference type="NCBI Taxonomy" id="2810512"/>
    <lineage>
        <taxon>Bacteria</taxon>
        <taxon>Pseudomonadati</taxon>
        <taxon>Bacteroidota</taxon>
        <taxon>Cytophagia</taxon>
        <taxon>Cytophagales</taxon>
        <taxon>Fulvivirgaceae</taxon>
        <taxon>Fulvivirga</taxon>
    </lineage>
</organism>
<dbReference type="Gene3D" id="3.90.550.10">
    <property type="entry name" value="Spore Coat Polysaccharide Biosynthesis Protein SpsA, Chain A"/>
    <property type="match status" value="1"/>
</dbReference>
<evidence type="ECO:0000313" key="2">
    <source>
        <dbReference type="EMBL" id="QSE98899.1"/>
    </source>
</evidence>
<dbReference type="Pfam" id="PF12804">
    <property type="entry name" value="NTP_transf_3"/>
    <property type="match status" value="1"/>
</dbReference>
<dbReference type="RefSeq" id="WP_205723413.1">
    <property type="nucleotide sequence ID" value="NZ_CP070608.1"/>
</dbReference>
<name>A0A974WJ57_9BACT</name>
<dbReference type="Proteomes" id="UP000662783">
    <property type="component" value="Chromosome"/>
</dbReference>
<gene>
    <name evidence="2" type="ORF">JR347_07405</name>
</gene>
<accession>A0A974WJ57</accession>
<dbReference type="GO" id="GO:0016779">
    <property type="term" value="F:nucleotidyltransferase activity"/>
    <property type="evidence" value="ECO:0007669"/>
    <property type="project" value="UniProtKB-ARBA"/>
</dbReference>
<evidence type="ECO:0000259" key="1">
    <source>
        <dbReference type="Pfam" id="PF12804"/>
    </source>
</evidence>